<keyword evidence="3" id="KW-1185">Reference proteome</keyword>
<evidence type="ECO:0000313" key="2">
    <source>
        <dbReference type="EMBL" id="KAF5731781.1"/>
    </source>
</evidence>
<feature type="region of interest" description="Disordered" evidence="1">
    <location>
        <begin position="1"/>
        <end position="21"/>
    </location>
</feature>
<protein>
    <submittedName>
        <fullName evidence="2">Uncharacterized protein</fullName>
    </submittedName>
</protein>
<dbReference type="InParanoid" id="A0A7J7CC86"/>
<reference evidence="2 3" key="1">
    <citation type="journal article" date="2020" name="Nat. Commun.">
        <title>Genome of Tripterygium wilfordii and identification of cytochrome P450 involved in triptolide biosynthesis.</title>
        <authorList>
            <person name="Tu L."/>
            <person name="Su P."/>
            <person name="Zhang Z."/>
            <person name="Gao L."/>
            <person name="Wang J."/>
            <person name="Hu T."/>
            <person name="Zhou J."/>
            <person name="Zhang Y."/>
            <person name="Zhao Y."/>
            <person name="Liu Y."/>
            <person name="Song Y."/>
            <person name="Tong Y."/>
            <person name="Lu Y."/>
            <person name="Yang J."/>
            <person name="Xu C."/>
            <person name="Jia M."/>
            <person name="Peters R.J."/>
            <person name="Huang L."/>
            <person name="Gao W."/>
        </authorList>
    </citation>
    <scope>NUCLEOTIDE SEQUENCE [LARGE SCALE GENOMIC DNA]</scope>
    <source>
        <strain evidence="3">cv. XIE 37</strain>
        <tissue evidence="2">Leaf</tissue>
    </source>
</reference>
<evidence type="ECO:0000313" key="3">
    <source>
        <dbReference type="Proteomes" id="UP000593562"/>
    </source>
</evidence>
<sequence>MISVEESRDRKSDHHHQQQEEIERARVFEEIDYYKLLKSTDEDLEDIFPSLSFLESDYFTVSRMNNLEAGQSFQYDLNHIISTPADLLANPSIGDLDFANIDAYFCKSY</sequence>
<name>A0A7J7CC86_TRIWF</name>
<comment type="caution">
    <text evidence="2">The sequence shown here is derived from an EMBL/GenBank/DDBJ whole genome shotgun (WGS) entry which is preliminary data.</text>
</comment>
<gene>
    <name evidence="2" type="ORF">HS088_TW18G00466</name>
</gene>
<proteinExistence type="predicted"/>
<dbReference type="EMBL" id="JAAARO010000018">
    <property type="protein sequence ID" value="KAF5731781.1"/>
    <property type="molecule type" value="Genomic_DNA"/>
</dbReference>
<accession>A0A7J7CC86</accession>
<dbReference type="AlphaFoldDB" id="A0A7J7CC86"/>
<dbReference type="Proteomes" id="UP000593562">
    <property type="component" value="Unassembled WGS sequence"/>
</dbReference>
<evidence type="ECO:0000256" key="1">
    <source>
        <dbReference type="SAM" id="MobiDB-lite"/>
    </source>
</evidence>
<organism evidence="2 3">
    <name type="scientific">Tripterygium wilfordii</name>
    <name type="common">Thunder God vine</name>
    <dbReference type="NCBI Taxonomy" id="458696"/>
    <lineage>
        <taxon>Eukaryota</taxon>
        <taxon>Viridiplantae</taxon>
        <taxon>Streptophyta</taxon>
        <taxon>Embryophyta</taxon>
        <taxon>Tracheophyta</taxon>
        <taxon>Spermatophyta</taxon>
        <taxon>Magnoliopsida</taxon>
        <taxon>eudicotyledons</taxon>
        <taxon>Gunneridae</taxon>
        <taxon>Pentapetalae</taxon>
        <taxon>rosids</taxon>
        <taxon>fabids</taxon>
        <taxon>Celastrales</taxon>
        <taxon>Celastraceae</taxon>
        <taxon>Tripterygium</taxon>
    </lineage>
</organism>